<dbReference type="PROSITE" id="PS51462">
    <property type="entry name" value="NUDIX"/>
    <property type="match status" value="1"/>
</dbReference>
<evidence type="ECO:0000259" key="1">
    <source>
        <dbReference type="PROSITE" id="PS51462"/>
    </source>
</evidence>
<dbReference type="Proteomes" id="UP000054248">
    <property type="component" value="Unassembled WGS sequence"/>
</dbReference>
<dbReference type="Gene3D" id="3.90.79.10">
    <property type="entry name" value="Nucleoside Triphosphate Pyrophosphohydrolase"/>
    <property type="match status" value="1"/>
</dbReference>
<dbReference type="PANTHER" id="PTHR43736:SF1">
    <property type="entry name" value="DIHYDRONEOPTERIN TRIPHOSPHATE DIPHOSPHATASE"/>
    <property type="match status" value="1"/>
</dbReference>
<accession>A0A0C3MGP8</accession>
<dbReference type="EMBL" id="KN822952">
    <property type="protein sequence ID" value="KIO32852.1"/>
    <property type="molecule type" value="Genomic_DNA"/>
</dbReference>
<dbReference type="AlphaFoldDB" id="A0A0C3MGP8"/>
<dbReference type="HOGENOM" id="CLU_067850_1_1_1"/>
<reference evidence="3" key="2">
    <citation type="submission" date="2015-01" db="EMBL/GenBank/DDBJ databases">
        <title>Evolutionary Origins and Diversification of the Mycorrhizal Mutualists.</title>
        <authorList>
            <consortium name="DOE Joint Genome Institute"/>
            <consortium name="Mycorrhizal Genomics Consortium"/>
            <person name="Kohler A."/>
            <person name="Kuo A."/>
            <person name="Nagy L.G."/>
            <person name="Floudas D."/>
            <person name="Copeland A."/>
            <person name="Barry K.W."/>
            <person name="Cichocki N."/>
            <person name="Veneault-Fourrey C."/>
            <person name="LaButti K."/>
            <person name="Lindquist E.A."/>
            <person name="Lipzen A."/>
            <person name="Lundell T."/>
            <person name="Morin E."/>
            <person name="Murat C."/>
            <person name="Riley R."/>
            <person name="Ohm R."/>
            <person name="Sun H."/>
            <person name="Tunlid A."/>
            <person name="Henrissat B."/>
            <person name="Grigoriev I.V."/>
            <person name="Hibbett D.S."/>
            <person name="Martin F."/>
        </authorList>
    </citation>
    <scope>NUCLEOTIDE SEQUENCE [LARGE SCALE GENOMIC DNA]</scope>
    <source>
        <strain evidence="3">MUT 4182</strain>
    </source>
</reference>
<evidence type="ECO:0000313" key="3">
    <source>
        <dbReference type="Proteomes" id="UP000054248"/>
    </source>
</evidence>
<evidence type="ECO:0000313" key="2">
    <source>
        <dbReference type="EMBL" id="KIO32852.1"/>
    </source>
</evidence>
<keyword evidence="3" id="KW-1185">Reference proteome</keyword>
<dbReference type="OrthoDB" id="276276at2759"/>
<dbReference type="InterPro" id="IPR000086">
    <property type="entry name" value="NUDIX_hydrolase_dom"/>
</dbReference>
<dbReference type="CDD" id="cd02883">
    <property type="entry name" value="NUDIX_Hydrolase"/>
    <property type="match status" value="1"/>
</dbReference>
<dbReference type="SUPFAM" id="SSF55811">
    <property type="entry name" value="Nudix"/>
    <property type="match status" value="1"/>
</dbReference>
<organism evidence="2 3">
    <name type="scientific">Tulasnella calospora MUT 4182</name>
    <dbReference type="NCBI Taxonomy" id="1051891"/>
    <lineage>
        <taxon>Eukaryota</taxon>
        <taxon>Fungi</taxon>
        <taxon>Dikarya</taxon>
        <taxon>Basidiomycota</taxon>
        <taxon>Agaricomycotina</taxon>
        <taxon>Agaricomycetes</taxon>
        <taxon>Cantharellales</taxon>
        <taxon>Tulasnellaceae</taxon>
        <taxon>Tulasnella</taxon>
    </lineage>
</organism>
<feature type="domain" description="Nudix hydrolase" evidence="1">
    <location>
        <begin position="26"/>
        <end position="160"/>
    </location>
</feature>
<protein>
    <recommendedName>
        <fullName evidence="1">Nudix hydrolase domain-containing protein</fullName>
    </recommendedName>
</protein>
<dbReference type="InterPro" id="IPR015797">
    <property type="entry name" value="NUDIX_hydrolase-like_dom_sf"/>
</dbReference>
<dbReference type="PANTHER" id="PTHR43736">
    <property type="entry name" value="ADP-RIBOSE PYROPHOSPHATASE"/>
    <property type="match status" value="1"/>
</dbReference>
<reference evidence="2 3" key="1">
    <citation type="submission" date="2014-04" db="EMBL/GenBank/DDBJ databases">
        <authorList>
            <consortium name="DOE Joint Genome Institute"/>
            <person name="Kuo A."/>
            <person name="Girlanda M."/>
            <person name="Perotto S."/>
            <person name="Kohler A."/>
            <person name="Nagy L.G."/>
            <person name="Floudas D."/>
            <person name="Copeland A."/>
            <person name="Barry K.W."/>
            <person name="Cichocki N."/>
            <person name="Veneault-Fourrey C."/>
            <person name="LaButti K."/>
            <person name="Lindquist E.A."/>
            <person name="Lipzen A."/>
            <person name="Lundell T."/>
            <person name="Morin E."/>
            <person name="Murat C."/>
            <person name="Sun H."/>
            <person name="Tunlid A."/>
            <person name="Henrissat B."/>
            <person name="Grigoriev I.V."/>
            <person name="Hibbett D.S."/>
            <person name="Martin F."/>
            <person name="Nordberg H.P."/>
            <person name="Cantor M.N."/>
            <person name="Hua S.X."/>
        </authorList>
    </citation>
    <scope>NUCLEOTIDE SEQUENCE [LARGE SCALE GENOMIC DNA]</scope>
    <source>
        <strain evidence="2 3">MUT 4182</strain>
    </source>
</reference>
<proteinExistence type="predicted"/>
<name>A0A0C3MGP8_9AGAM</name>
<dbReference type="Pfam" id="PF00293">
    <property type="entry name" value="NUDIX"/>
    <property type="match status" value="1"/>
</dbReference>
<gene>
    <name evidence="2" type="ORF">M407DRAFT_96428</name>
</gene>
<sequence length="174" mass="19344">MASGLSASSWSLSVSEFRQKRLTLKDKRLVVGVAVFNTSSRLLLLQRSASEDAYPLMFEIPGGHVEDDDESITQAIGRELKEETGLTLKRIAEEFEGFEYETSKGVTAQLNFVAELEEDDLNVTINPEEHRAIAWVSEAEIDGYPMTDAMRVVVASAFRCQAREGLQVDGKEEP</sequence>